<dbReference type="InterPro" id="IPR058626">
    <property type="entry name" value="MdtA-like_b-barrel"/>
</dbReference>
<dbReference type="InterPro" id="IPR006143">
    <property type="entry name" value="RND_pump_MFP"/>
</dbReference>
<dbReference type="Proteomes" id="UP000433309">
    <property type="component" value="Unassembled WGS sequence"/>
</dbReference>
<evidence type="ECO:0000256" key="1">
    <source>
        <dbReference type="ARBA" id="ARBA00004236"/>
    </source>
</evidence>
<keyword evidence="8" id="KW-0732">Signal</keyword>
<evidence type="ECO:0000256" key="6">
    <source>
        <dbReference type="ARBA" id="ARBA00023136"/>
    </source>
</evidence>
<dbReference type="GO" id="GO:0030313">
    <property type="term" value="C:cell envelope"/>
    <property type="evidence" value="ECO:0007669"/>
    <property type="project" value="UniProtKB-SubCell"/>
</dbReference>
<dbReference type="Gene3D" id="2.40.50.100">
    <property type="match status" value="1"/>
</dbReference>
<organism evidence="13 14">
    <name type="scientific">Duganella guangzhouensis</name>
    <dbReference type="NCBI Taxonomy" id="2666084"/>
    <lineage>
        <taxon>Bacteria</taxon>
        <taxon>Pseudomonadati</taxon>
        <taxon>Pseudomonadota</taxon>
        <taxon>Betaproteobacteria</taxon>
        <taxon>Burkholderiales</taxon>
        <taxon>Oxalobacteraceae</taxon>
        <taxon>Telluria group</taxon>
        <taxon>Duganella</taxon>
    </lineage>
</organism>
<dbReference type="RefSeq" id="WP_154372166.1">
    <property type="nucleotide sequence ID" value="NZ_WKJK01000001.1"/>
</dbReference>
<evidence type="ECO:0000256" key="5">
    <source>
        <dbReference type="ARBA" id="ARBA00022519"/>
    </source>
</evidence>
<evidence type="ECO:0000259" key="12">
    <source>
        <dbReference type="Pfam" id="PF25967"/>
    </source>
</evidence>
<dbReference type="Pfam" id="PF25967">
    <property type="entry name" value="RND-MFP_C"/>
    <property type="match status" value="1"/>
</dbReference>
<evidence type="ECO:0000256" key="4">
    <source>
        <dbReference type="ARBA" id="ARBA00022475"/>
    </source>
</evidence>
<feature type="domain" description="Multidrug resistance protein MdtA-like alpha-helical hairpin" evidence="9">
    <location>
        <begin position="110"/>
        <end position="180"/>
    </location>
</feature>
<dbReference type="PANTHER" id="PTHR30469:SF12">
    <property type="entry name" value="MULTIDRUG RESISTANCE PROTEIN MDTA"/>
    <property type="match status" value="1"/>
</dbReference>
<name>A0A6I2KTY3_9BURK</name>
<reference evidence="13 14" key="1">
    <citation type="submission" date="2019-11" db="EMBL/GenBank/DDBJ databases">
        <title>Novel species isolated from a subtropical stream in China.</title>
        <authorList>
            <person name="Lu H."/>
        </authorList>
    </citation>
    <scope>NUCLEOTIDE SEQUENCE [LARGE SCALE GENOMIC DNA]</scope>
    <source>
        <strain evidence="13 14">FT80W</strain>
    </source>
</reference>
<dbReference type="InterPro" id="IPR058624">
    <property type="entry name" value="MdtA-like_HH"/>
</dbReference>
<dbReference type="Gene3D" id="1.10.287.470">
    <property type="entry name" value="Helix hairpin bin"/>
    <property type="match status" value="1"/>
</dbReference>
<comment type="similarity">
    <text evidence="2">Belongs to the membrane fusion protein (MFP) (TC 8.A.1) family.</text>
</comment>
<keyword evidence="3" id="KW-0813">Transport</keyword>
<keyword evidence="14" id="KW-1185">Reference proteome</keyword>
<feature type="signal peptide" evidence="8">
    <location>
        <begin position="1"/>
        <end position="34"/>
    </location>
</feature>
<comment type="subcellular location">
    <subcellularLocation>
        <location evidence="1">Cell membrane</location>
    </subcellularLocation>
</comment>
<dbReference type="FunFam" id="2.40.420.20:FF:000001">
    <property type="entry name" value="Efflux RND transporter periplasmic adaptor subunit"/>
    <property type="match status" value="1"/>
</dbReference>
<protein>
    <submittedName>
        <fullName evidence="13">Efflux RND transporter periplasmic adaptor subunit</fullName>
    </submittedName>
</protein>
<feature type="region of interest" description="Disordered" evidence="7">
    <location>
        <begin position="373"/>
        <end position="417"/>
    </location>
</feature>
<dbReference type="GO" id="GO:1990281">
    <property type="term" value="C:efflux pump complex"/>
    <property type="evidence" value="ECO:0007669"/>
    <property type="project" value="TreeGrafter"/>
</dbReference>
<keyword evidence="5" id="KW-0997">Cell inner membrane</keyword>
<evidence type="ECO:0000256" key="2">
    <source>
        <dbReference type="ARBA" id="ARBA00009477"/>
    </source>
</evidence>
<keyword evidence="6" id="KW-0472">Membrane</keyword>
<evidence type="ECO:0000256" key="8">
    <source>
        <dbReference type="SAM" id="SignalP"/>
    </source>
</evidence>
<feature type="compositionally biased region" description="Low complexity" evidence="7">
    <location>
        <begin position="375"/>
        <end position="410"/>
    </location>
</feature>
<dbReference type="SUPFAM" id="SSF111369">
    <property type="entry name" value="HlyD-like secretion proteins"/>
    <property type="match status" value="1"/>
</dbReference>
<evidence type="ECO:0000259" key="10">
    <source>
        <dbReference type="Pfam" id="PF25917"/>
    </source>
</evidence>
<dbReference type="Gene3D" id="2.40.420.20">
    <property type="match status" value="1"/>
</dbReference>
<evidence type="ECO:0000313" key="13">
    <source>
        <dbReference type="EMBL" id="MRW88517.1"/>
    </source>
</evidence>
<dbReference type="Pfam" id="PF25917">
    <property type="entry name" value="BSH_RND"/>
    <property type="match status" value="1"/>
</dbReference>
<dbReference type="InterPro" id="IPR058625">
    <property type="entry name" value="MdtA-like_BSH"/>
</dbReference>
<evidence type="ECO:0000313" key="14">
    <source>
        <dbReference type="Proteomes" id="UP000433309"/>
    </source>
</evidence>
<feature type="domain" description="Multidrug resistance protein MdtA-like C-terminal permuted SH3" evidence="12">
    <location>
        <begin position="304"/>
        <end position="362"/>
    </location>
</feature>
<evidence type="ECO:0000256" key="7">
    <source>
        <dbReference type="SAM" id="MobiDB-lite"/>
    </source>
</evidence>
<evidence type="ECO:0000259" key="11">
    <source>
        <dbReference type="Pfam" id="PF25944"/>
    </source>
</evidence>
<accession>A0A6I2KTY3</accession>
<dbReference type="PANTHER" id="PTHR30469">
    <property type="entry name" value="MULTIDRUG RESISTANCE PROTEIN MDTA"/>
    <property type="match status" value="1"/>
</dbReference>
<dbReference type="Pfam" id="PF25876">
    <property type="entry name" value="HH_MFP_RND"/>
    <property type="match status" value="1"/>
</dbReference>
<dbReference type="NCBIfam" id="TIGR01730">
    <property type="entry name" value="RND_mfp"/>
    <property type="match status" value="1"/>
</dbReference>
<evidence type="ECO:0000259" key="9">
    <source>
        <dbReference type="Pfam" id="PF25876"/>
    </source>
</evidence>
<dbReference type="AlphaFoldDB" id="A0A6I2KTY3"/>
<comment type="caution">
    <text evidence="13">The sequence shown here is derived from an EMBL/GenBank/DDBJ whole genome shotgun (WGS) entry which is preliminary data.</text>
</comment>
<gene>
    <name evidence="13" type="ORF">GJ699_00800</name>
</gene>
<proteinExistence type="inferred from homology"/>
<feature type="domain" description="Multidrug resistance protein MdtA-like barrel-sandwich hybrid" evidence="10">
    <location>
        <begin position="71"/>
        <end position="212"/>
    </location>
</feature>
<keyword evidence="4" id="KW-1003">Cell membrane</keyword>
<dbReference type="Pfam" id="PF25944">
    <property type="entry name" value="Beta-barrel_RND"/>
    <property type="match status" value="1"/>
</dbReference>
<sequence length="417" mass="42909">MKTTLNTKRIVPPLAAAVLIVAGAAWHSHFNAQAAAPAANAPAIPVVTAAVARQDVPVLLSGVGTVTAYASVTVKTRIDGQLDKLHFVEGQDVKAGQLLAEIDGRALRAQLAQIQATRAKDAALLANARADLKRYTNLHADDATTQQTLDTQQALVAQYAATVQSDDAQIQYAQVQLDYTRITAPLSGRIGARLVDAGNIVHTTDTTGLLIINQIDPVAVTFTLPGEDVQRIGAAANGSKPLSVVALTRDGKTRLAQGELVLLNNQVDTTSGTVQLKGKFVNTDHKLWPGQYVNVQLQLGTLSQALTVPSAAIQRGQSGTFVYTVDANNAAAMQPVRLGQVQGDTAVIEQGLQAGQRVVVDGQYKLKPGARVAEASAKPAGASGASGSAAPAGAASPASPAAPSSAAAAATAKREGA</sequence>
<evidence type="ECO:0000256" key="3">
    <source>
        <dbReference type="ARBA" id="ARBA00022448"/>
    </source>
</evidence>
<feature type="chain" id="PRO_5026140376" evidence="8">
    <location>
        <begin position="35"/>
        <end position="417"/>
    </location>
</feature>
<feature type="domain" description="Multidrug resistance protein MdtA-like beta-barrel" evidence="11">
    <location>
        <begin position="217"/>
        <end position="301"/>
    </location>
</feature>
<dbReference type="EMBL" id="WKJK01000001">
    <property type="protein sequence ID" value="MRW88517.1"/>
    <property type="molecule type" value="Genomic_DNA"/>
</dbReference>
<dbReference type="InterPro" id="IPR058627">
    <property type="entry name" value="MdtA-like_C"/>
</dbReference>
<dbReference type="GO" id="GO:0015562">
    <property type="term" value="F:efflux transmembrane transporter activity"/>
    <property type="evidence" value="ECO:0007669"/>
    <property type="project" value="TreeGrafter"/>
</dbReference>
<dbReference type="Gene3D" id="2.40.30.170">
    <property type="match status" value="1"/>
</dbReference>